<evidence type="ECO:0000256" key="5">
    <source>
        <dbReference type="SAM" id="Phobius"/>
    </source>
</evidence>
<sequence>MSAAARAEARRKAILSRGNDRLAKLTTSARGDDPAYKHDDPPLPDTGGTPMRPSTSTFLGEETHMPTPPLRASPSPGRPASDVSSSSPSSSPSSNTTRTAVNPEFEPGVWSQDQQQLMQALLSGMGMGGMGEGAFNAGGAGAGGVPPSLADNPLAALLMGGMNGGAAGFGQAPALGAAPGVNGKKGDGVPPLVPPGFGPGLGAGMGPGMATEPPKPKTLLQRLMPLVHWIAMWALLAYFVLFREPQVHEAASGSSLSGSGWQGIWSRWSELEKRNPLDTVGTEGVDGVQGWTVAVLPFFYAFISLQIGLHSIRIFSGFDKPQPPALLALALPHLPAPIPSIVINGMKYLQMASVFFDDFALVAFGMGILVWVAGLMNS</sequence>
<feature type="compositionally biased region" description="Low complexity" evidence="4">
    <location>
        <begin position="78"/>
        <end position="94"/>
    </location>
</feature>
<evidence type="ECO:0000256" key="4">
    <source>
        <dbReference type="SAM" id="MobiDB-lite"/>
    </source>
</evidence>
<evidence type="ECO:0000256" key="1">
    <source>
        <dbReference type="ARBA" id="ARBA00022692"/>
    </source>
</evidence>
<organism evidence="6 7">
    <name type="scientific">Dendrothele bispora (strain CBS 962.96)</name>
    <dbReference type="NCBI Taxonomy" id="1314807"/>
    <lineage>
        <taxon>Eukaryota</taxon>
        <taxon>Fungi</taxon>
        <taxon>Dikarya</taxon>
        <taxon>Basidiomycota</taxon>
        <taxon>Agaricomycotina</taxon>
        <taxon>Agaricomycetes</taxon>
        <taxon>Agaricomycetidae</taxon>
        <taxon>Agaricales</taxon>
        <taxon>Agaricales incertae sedis</taxon>
        <taxon>Dendrothele</taxon>
    </lineage>
</organism>
<dbReference type="EMBL" id="ML179092">
    <property type="protein sequence ID" value="THV01224.1"/>
    <property type="molecule type" value="Genomic_DNA"/>
</dbReference>
<reference evidence="6 7" key="1">
    <citation type="journal article" date="2019" name="Nat. Ecol. Evol.">
        <title>Megaphylogeny resolves global patterns of mushroom evolution.</title>
        <authorList>
            <person name="Varga T."/>
            <person name="Krizsan K."/>
            <person name="Foldi C."/>
            <person name="Dima B."/>
            <person name="Sanchez-Garcia M."/>
            <person name="Sanchez-Ramirez S."/>
            <person name="Szollosi G.J."/>
            <person name="Szarkandi J.G."/>
            <person name="Papp V."/>
            <person name="Albert L."/>
            <person name="Andreopoulos W."/>
            <person name="Angelini C."/>
            <person name="Antonin V."/>
            <person name="Barry K.W."/>
            <person name="Bougher N.L."/>
            <person name="Buchanan P."/>
            <person name="Buyck B."/>
            <person name="Bense V."/>
            <person name="Catcheside P."/>
            <person name="Chovatia M."/>
            <person name="Cooper J."/>
            <person name="Damon W."/>
            <person name="Desjardin D."/>
            <person name="Finy P."/>
            <person name="Geml J."/>
            <person name="Haridas S."/>
            <person name="Hughes K."/>
            <person name="Justo A."/>
            <person name="Karasinski D."/>
            <person name="Kautmanova I."/>
            <person name="Kiss B."/>
            <person name="Kocsube S."/>
            <person name="Kotiranta H."/>
            <person name="LaButti K.M."/>
            <person name="Lechner B.E."/>
            <person name="Liimatainen K."/>
            <person name="Lipzen A."/>
            <person name="Lukacs Z."/>
            <person name="Mihaltcheva S."/>
            <person name="Morgado L.N."/>
            <person name="Niskanen T."/>
            <person name="Noordeloos M.E."/>
            <person name="Ohm R.A."/>
            <person name="Ortiz-Santana B."/>
            <person name="Ovrebo C."/>
            <person name="Racz N."/>
            <person name="Riley R."/>
            <person name="Savchenko A."/>
            <person name="Shiryaev A."/>
            <person name="Soop K."/>
            <person name="Spirin V."/>
            <person name="Szebenyi C."/>
            <person name="Tomsovsky M."/>
            <person name="Tulloss R.E."/>
            <person name="Uehling J."/>
            <person name="Grigoriev I.V."/>
            <person name="Vagvolgyi C."/>
            <person name="Papp T."/>
            <person name="Martin F.M."/>
            <person name="Miettinen O."/>
            <person name="Hibbett D.S."/>
            <person name="Nagy L.G."/>
        </authorList>
    </citation>
    <scope>NUCLEOTIDE SEQUENCE [LARGE SCALE GENOMIC DNA]</scope>
    <source>
        <strain evidence="6 7">CBS 962.96</strain>
    </source>
</reference>
<dbReference type="PANTHER" id="PTHR28263:SF1">
    <property type="entry name" value="GOLGI TO ER TRAFFIC PROTEIN 2"/>
    <property type="match status" value="1"/>
</dbReference>
<accession>A0A4S8MGG6</accession>
<protein>
    <recommendedName>
        <fullName evidence="8">GET complex, subunit GET2</fullName>
    </recommendedName>
</protein>
<evidence type="ECO:0000313" key="7">
    <source>
        <dbReference type="Proteomes" id="UP000297245"/>
    </source>
</evidence>
<keyword evidence="7" id="KW-1185">Reference proteome</keyword>
<evidence type="ECO:0000256" key="3">
    <source>
        <dbReference type="ARBA" id="ARBA00023136"/>
    </source>
</evidence>
<dbReference type="InterPro" id="IPR028143">
    <property type="entry name" value="Get2/sif1"/>
</dbReference>
<evidence type="ECO:0008006" key="8">
    <source>
        <dbReference type="Google" id="ProtNLM"/>
    </source>
</evidence>
<proteinExistence type="predicted"/>
<keyword evidence="2 5" id="KW-1133">Transmembrane helix</keyword>
<dbReference type="GO" id="GO:0006890">
    <property type="term" value="P:retrograde vesicle-mediated transport, Golgi to endoplasmic reticulum"/>
    <property type="evidence" value="ECO:0007669"/>
    <property type="project" value="TreeGrafter"/>
</dbReference>
<keyword evidence="1 5" id="KW-0812">Transmembrane</keyword>
<feature type="transmembrane region" description="Helical" evidence="5">
    <location>
        <begin position="355"/>
        <end position="376"/>
    </location>
</feature>
<dbReference type="OrthoDB" id="5393181at2759"/>
<dbReference type="PANTHER" id="PTHR28263">
    <property type="entry name" value="GOLGI TO ER TRAFFIC PROTEIN 2"/>
    <property type="match status" value="1"/>
</dbReference>
<dbReference type="AlphaFoldDB" id="A0A4S8MGG6"/>
<feature type="transmembrane region" description="Helical" evidence="5">
    <location>
        <begin position="291"/>
        <end position="312"/>
    </location>
</feature>
<dbReference type="Proteomes" id="UP000297245">
    <property type="component" value="Unassembled WGS sequence"/>
</dbReference>
<evidence type="ECO:0000313" key="6">
    <source>
        <dbReference type="EMBL" id="THV01224.1"/>
    </source>
</evidence>
<feature type="transmembrane region" description="Helical" evidence="5">
    <location>
        <begin position="223"/>
        <end position="242"/>
    </location>
</feature>
<evidence type="ECO:0000256" key="2">
    <source>
        <dbReference type="ARBA" id="ARBA00022989"/>
    </source>
</evidence>
<name>A0A4S8MGG6_DENBC</name>
<feature type="transmembrane region" description="Helical" evidence="5">
    <location>
        <begin position="324"/>
        <end position="343"/>
    </location>
</feature>
<feature type="region of interest" description="Disordered" evidence="4">
    <location>
        <begin position="1"/>
        <end position="113"/>
    </location>
</feature>
<gene>
    <name evidence="6" type="ORF">K435DRAFT_776070</name>
</gene>
<feature type="compositionally biased region" description="Basic and acidic residues" evidence="4">
    <location>
        <begin position="30"/>
        <end position="41"/>
    </location>
</feature>
<keyword evidence="3 5" id="KW-0472">Membrane</keyword>